<feature type="region of interest" description="Disordered" evidence="3">
    <location>
        <begin position="42"/>
        <end position="177"/>
    </location>
</feature>
<proteinExistence type="inferred from homology"/>
<dbReference type="InterPro" id="IPR012875">
    <property type="entry name" value="SDHF4"/>
</dbReference>
<feature type="region of interest" description="Disordered" evidence="3">
    <location>
        <begin position="1"/>
        <end position="30"/>
    </location>
</feature>
<accession>A0A2S5B9R7</accession>
<protein>
    <recommendedName>
        <fullName evidence="2">Succinate dehydrogenase assembly factor 4, mitochondrial</fullName>
    </recommendedName>
</protein>
<reference evidence="4 5" key="1">
    <citation type="journal article" date="2018" name="Front. Microbiol.">
        <title>Prospects for Fungal Bioremediation of Acidic Radioactive Waste Sites: Characterization and Genome Sequence of Rhodotorula taiwanensis MD1149.</title>
        <authorList>
            <person name="Tkavc R."/>
            <person name="Matrosova V.Y."/>
            <person name="Grichenko O.E."/>
            <person name="Gostincar C."/>
            <person name="Volpe R.P."/>
            <person name="Klimenkova P."/>
            <person name="Gaidamakova E.K."/>
            <person name="Zhou C.E."/>
            <person name="Stewart B.J."/>
            <person name="Lyman M.G."/>
            <person name="Malfatti S.A."/>
            <person name="Rubinfeld B."/>
            <person name="Courtot M."/>
            <person name="Singh J."/>
            <person name="Dalgard C.L."/>
            <person name="Hamilton T."/>
            <person name="Frey K.G."/>
            <person name="Gunde-Cimerman N."/>
            <person name="Dugan L."/>
            <person name="Daly M.J."/>
        </authorList>
    </citation>
    <scope>NUCLEOTIDE SEQUENCE [LARGE SCALE GENOMIC DNA]</scope>
    <source>
        <strain evidence="4 5">MD1149</strain>
    </source>
</reference>
<dbReference type="GO" id="GO:0034553">
    <property type="term" value="P:mitochondrial respiratory chain complex II assembly"/>
    <property type="evidence" value="ECO:0007669"/>
    <property type="project" value="TreeGrafter"/>
</dbReference>
<dbReference type="OrthoDB" id="201362at2759"/>
<comment type="caution">
    <text evidence="4">The sequence shown here is derived from an EMBL/GenBank/DDBJ whole genome shotgun (WGS) entry which is preliminary data.</text>
</comment>
<feature type="compositionally biased region" description="Basic and acidic residues" evidence="3">
    <location>
        <begin position="121"/>
        <end position="146"/>
    </location>
</feature>
<comment type="similarity">
    <text evidence="1">Belongs to the SDHAF4 family.</text>
</comment>
<dbReference type="EMBL" id="PJQD01000036">
    <property type="protein sequence ID" value="POY73517.1"/>
    <property type="molecule type" value="Genomic_DNA"/>
</dbReference>
<feature type="compositionally biased region" description="Polar residues" evidence="3">
    <location>
        <begin position="61"/>
        <end position="71"/>
    </location>
</feature>
<dbReference type="AlphaFoldDB" id="A0A2S5B9R7"/>
<evidence type="ECO:0000313" key="4">
    <source>
        <dbReference type="EMBL" id="POY73517.1"/>
    </source>
</evidence>
<dbReference type="GO" id="GO:0005739">
    <property type="term" value="C:mitochondrion"/>
    <property type="evidence" value="ECO:0007669"/>
    <property type="project" value="TreeGrafter"/>
</dbReference>
<evidence type="ECO:0000256" key="2">
    <source>
        <dbReference type="ARBA" id="ARBA00022170"/>
    </source>
</evidence>
<sequence>MQATPTTTIRSIATRPVSTRSAARPTSPPLFFPIVIRSLPTRSSLISPSSAPARRSFGALATSSSRRNGSDFSRPAPPALPPHLQREFDELVRRAQTPAAPGIKLDSELEVEAQQGGGAQADKHKADPEQEMHPDLRRKPKPEFQGERNPLTGEVGGPKIEPLKHGDWQYGGRATDF</sequence>
<feature type="compositionally biased region" description="Polar residues" evidence="3">
    <location>
        <begin position="1"/>
        <end position="21"/>
    </location>
</feature>
<dbReference type="Pfam" id="PF07896">
    <property type="entry name" value="DUF1674"/>
    <property type="match status" value="1"/>
</dbReference>
<keyword evidence="5" id="KW-1185">Reference proteome</keyword>
<dbReference type="STRING" id="741276.A0A2S5B9R7"/>
<dbReference type="PANTHER" id="PTHR28524">
    <property type="entry name" value="SUCCINATE DEHYDROGENASE ASSEMBLY FACTOR 4, MITOCHONDRIAL"/>
    <property type="match status" value="1"/>
</dbReference>
<evidence type="ECO:0000256" key="3">
    <source>
        <dbReference type="SAM" id="MobiDB-lite"/>
    </source>
</evidence>
<evidence type="ECO:0000313" key="5">
    <source>
        <dbReference type="Proteomes" id="UP000237144"/>
    </source>
</evidence>
<evidence type="ECO:0000256" key="1">
    <source>
        <dbReference type="ARBA" id="ARBA00005701"/>
    </source>
</evidence>
<gene>
    <name evidence="4" type="ORF">BMF94_3454</name>
</gene>
<dbReference type="Proteomes" id="UP000237144">
    <property type="component" value="Unassembled WGS sequence"/>
</dbReference>
<organism evidence="4 5">
    <name type="scientific">Rhodotorula taiwanensis</name>
    <dbReference type="NCBI Taxonomy" id="741276"/>
    <lineage>
        <taxon>Eukaryota</taxon>
        <taxon>Fungi</taxon>
        <taxon>Dikarya</taxon>
        <taxon>Basidiomycota</taxon>
        <taxon>Pucciniomycotina</taxon>
        <taxon>Microbotryomycetes</taxon>
        <taxon>Sporidiobolales</taxon>
        <taxon>Sporidiobolaceae</taxon>
        <taxon>Rhodotorula</taxon>
    </lineage>
</organism>
<name>A0A2S5B9R7_9BASI</name>
<dbReference type="PANTHER" id="PTHR28524:SF3">
    <property type="entry name" value="SUCCINATE DEHYDROGENASE ASSEMBLY FACTOR 4, MITOCHONDRIAL"/>
    <property type="match status" value="1"/>
</dbReference>
<feature type="compositionally biased region" description="Basic and acidic residues" evidence="3">
    <location>
        <begin position="84"/>
        <end position="93"/>
    </location>
</feature>